<comment type="caution">
    <text evidence="1">The sequence shown here is derived from an EMBL/GenBank/DDBJ whole genome shotgun (WGS) entry which is preliminary data.</text>
</comment>
<proteinExistence type="predicted"/>
<dbReference type="EMBL" id="JAESWB010000134">
    <property type="protein sequence ID" value="MBL4952099.1"/>
    <property type="molecule type" value="Genomic_DNA"/>
</dbReference>
<organism evidence="1 2">
    <name type="scientific">Neobacillus paridis</name>
    <dbReference type="NCBI Taxonomy" id="2803862"/>
    <lineage>
        <taxon>Bacteria</taxon>
        <taxon>Bacillati</taxon>
        <taxon>Bacillota</taxon>
        <taxon>Bacilli</taxon>
        <taxon>Bacillales</taxon>
        <taxon>Bacillaceae</taxon>
        <taxon>Neobacillus</taxon>
    </lineage>
</organism>
<dbReference type="Proteomes" id="UP000623967">
    <property type="component" value="Unassembled WGS sequence"/>
</dbReference>
<dbReference type="RefSeq" id="WP_202653378.1">
    <property type="nucleotide sequence ID" value="NZ_JAESWB010000134.1"/>
</dbReference>
<accession>A0ABS1TM77</accession>
<sequence>MQEVYQTKQGANVICEVFVNQTDGTIHVLDSNQEETTSVTNGIDEIQALILDKHLVSGAIGDWIWVLYGTDGIATLFENGSFQMAPDSLLYKPFVEAANNYAF</sequence>
<gene>
    <name evidence="1" type="ORF">JK635_07730</name>
</gene>
<protein>
    <submittedName>
        <fullName evidence="1">Uncharacterized protein</fullName>
    </submittedName>
</protein>
<name>A0ABS1TM77_9BACI</name>
<evidence type="ECO:0000313" key="1">
    <source>
        <dbReference type="EMBL" id="MBL4952099.1"/>
    </source>
</evidence>
<evidence type="ECO:0000313" key="2">
    <source>
        <dbReference type="Proteomes" id="UP000623967"/>
    </source>
</evidence>
<keyword evidence="2" id="KW-1185">Reference proteome</keyword>
<reference evidence="1 2" key="1">
    <citation type="submission" date="2021-01" db="EMBL/GenBank/DDBJ databases">
        <title>Genome public.</title>
        <authorList>
            <person name="Liu C."/>
            <person name="Sun Q."/>
        </authorList>
    </citation>
    <scope>NUCLEOTIDE SEQUENCE [LARGE SCALE GENOMIC DNA]</scope>
    <source>
        <strain evidence="1 2">YIM B02564</strain>
    </source>
</reference>